<proteinExistence type="predicted"/>
<reference evidence="4 5" key="1">
    <citation type="submission" date="2017-07" db="EMBL/GenBank/DDBJ databases">
        <title>Isolation and whole genome analysis of endospore-forming bacteria from heroin.</title>
        <authorList>
            <person name="Kalinowski J."/>
            <person name="Ahrens B."/>
            <person name="Al-Dilaimi A."/>
            <person name="Winkler A."/>
            <person name="Wibberg D."/>
            <person name="Schleenbecker U."/>
            <person name="Ruckert C."/>
            <person name="Wolfel R."/>
            <person name="Grass G."/>
        </authorList>
    </citation>
    <scope>NUCLEOTIDE SEQUENCE [LARGE SCALE GENOMIC DNA]</scope>
    <source>
        <strain evidence="4 5">7517-1</strain>
    </source>
</reference>
<evidence type="ECO:0000259" key="3">
    <source>
        <dbReference type="Pfam" id="PF03358"/>
    </source>
</evidence>
<keyword evidence="2" id="KW-0288">FMN</keyword>
<dbReference type="Pfam" id="PF03358">
    <property type="entry name" value="FMN_red"/>
    <property type="match status" value="1"/>
</dbReference>
<keyword evidence="1" id="KW-0285">Flavoprotein</keyword>
<organism evidence="4 5">
    <name type="scientific">Terribacillus saccharophilus</name>
    <dbReference type="NCBI Taxonomy" id="361277"/>
    <lineage>
        <taxon>Bacteria</taxon>
        <taxon>Bacillati</taxon>
        <taxon>Bacillota</taxon>
        <taxon>Bacilli</taxon>
        <taxon>Bacillales</taxon>
        <taxon>Bacillaceae</taxon>
        <taxon>Terribacillus</taxon>
    </lineage>
</organism>
<evidence type="ECO:0000313" key="5">
    <source>
        <dbReference type="Proteomes" id="UP000216852"/>
    </source>
</evidence>
<evidence type="ECO:0000256" key="2">
    <source>
        <dbReference type="ARBA" id="ARBA00022643"/>
    </source>
</evidence>
<name>A0ABX4H2Y4_9BACI</name>
<dbReference type="InterPro" id="IPR051796">
    <property type="entry name" value="ISF_SsuE-like"/>
</dbReference>
<dbReference type="SUPFAM" id="SSF52218">
    <property type="entry name" value="Flavoproteins"/>
    <property type="match status" value="1"/>
</dbReference>
<dbReference type="InterPro" id="IPR005025">
    <property type="entry name" value="FMN_Rdtase-like_dom"/>
</dbReference>
<sequence length="170" mass="19454">MTQIHINGSYLRRNKVQRRIFLNSSMNINGNTAKLANEVFGELEYTPVNLSQFHILQFGQESEQQRDDFQKVMNQLIMADIIVIGTPVYWSSMSGYLKTFIDRFADALDAPLAGKRVYLLVQGTEPEDAIPYITNVICHICRRFHMKYMGLATNSSEASILYHLIKSLTT</sequence>
<feature type="domain" description="NADPH-dependent FMN reductase-like" evidence="3">
    <location>
        <begin position="21"/>
        <end position="121"/>
    </location>
</feature>
<comment type="caution">
    <text evidence="4">The sequence shown here is derived from an EMBL/GenBank/DDBJ whole genome shotgun (WGS) entry which is preliminary data.</text>
</comment>
<dbReference type="Gene3D" id="3.40.50.360">
    <property type="match status" value="1"/>
</dbReference>
<keyword evidence="5" id="KW-1185">Reference proteome</keyword>
<dbReference type="EMBL" id="NPBJ01000003">
    <property type="protein sequence ID" value="PAE01460.1"/>
    <property type="molecule type" value="Genomic_DNA"/>
</dbReference>
<evidence type="ECO:0000313" key="4">
    <source>
        <dbReference type="EMBL" id="PAE01460.1"/>
    </source>
</evidence>
<evidence type="ECO:0000256" key="1">
    <source>
        <dbReference type="ARBA" id="ARBA00022630"/>
    </source>
</evidence>
<protein>
    <recommendedName>
        <fullName evidence="3">NADPH-dependent FMN reductase-like domain-containing protein</fullName>
    </recommendedName>
</protein>
<gene>
    <name evidence="4" type="ORF">CHH48_01550</name>
</gene>
<accession>A0ABX4H2Y4</accession>
<dbReference type="Proteomes" id="UP000216852">
    <property type="component" value="Unassembled WGS sequence"/>
</dbReference>
<dbReference type="PANTHER" id="PTHR43278">
    <property type="entry name" value="NAD(P)H-DEPENDENT FMN-CONTAINING OXIDOREDUCTASE YWQN-RELATED"/>
    <property type="match status" value="1"/>
</dbReference>
<dbReference type="PANTHER" id="PTHR43278:SF4">
    <property type="entry name" value="NAD(P)H-DEPENDENT FMN-CONTAINING OXIDOREDUCTASE YWQN-RELATED"/>
    <property type="match status" value="1"/>
</dbReference>
<dbReference type="InterPro" id="IPR029039">
    <property type="entry name" value="Flavoprotein-like_sf"/>
</dbReference>